<name>A0ACC3SS18_LIPKO</name>
<reference evidence="2" key="1">
    <citation type="journal article" date="2024" name="Front. Bioeng. Biotechnol.">
        <title>Genome-scale model development and genomic sequencing of the oleaginous clade Lipomyces.</title>
        <authorList>
            <person name="Czajka J.J."/>
            <person name="Han Y."/>
            <person name="Kim J."/>
            <person name="Mondo S.J."/>
            <person name="Hofstad B.A."/>
            <person name="Robles A."/>
            <person name="Haridas S."/>
            <person name="Riley R."/>
            <person name="LaButti K."/>
            <person name="Pangilinan J."/>
            <person name="Andreopoulos W."/>
            <person name="Lipzen A."/>
            <person name="Yan J."/>
            <person name="Wang M."/>
            <person name="Ng V."/>
            <person name="Grigoriev I.V."/>
            <person name="Spatafora J.W."/>
            <person name="Magnuson J.K."/>
            <person name="Baker S.E."/>
            <person name="Pomraning K.R."/>
        </authorList>
    </citation>
    <scope>NUCLEOTIDE SEQUENCE [LARGE SCALE GENOMIC DNA]</scope>
    <source>
        <strain evidence="2">CBS 7786</strain>
    </source>
</reference>
<sequence length="113" mass="12718">MEESPDYSDESDESDESPDYLSTSAPLVRGVGELPPYWRTCAPFKRKLLHFASQEWCRGNEFVAVTNAAARGWAAAPKKLAMRQRAAVLFLVFRLLGVWLSFNAIRGYYASPN</sequence>
<keyword evidence="2" id="KW-1185">Reference proteome</keyword>
<proteinExistence type="predicted"/>
<dbReference type="Proteomes" id="UP001433508">
    <property type="component" value="Unassembled WGS sequence"/>
</dbReference>
<dbReference type="EMBL" id="MU971483">
    <property type="protein sequence ID" value="KAK9234370.1"/>
    <property type="molecule type" value="Genomic_DNA"/>
</dbReference>
<protein>
    <submittedName>
        <fullName evidence="1">Uncharacterized protein</fullName>
    </submittedName>
</protein>
<evidence type="ECO:0000313" key="2">
    <source>
        <dbReference type="Proteomes" id="UP001433508"/>
    </source>
</evidence>
<accession>A0ACC3SS18</accession>
<comment type="caution">
    <text evidence="1">The sequence shown here is derived from an EMBL/GenBank/DDBJ whole genome shotgun (WGS) entry which is preliminary data.</text>
</comment>
<gene>
    <name evidence="1" type="ORF">V1525DRAFT_422312</name>
</gene>
<evidence type="ECO:0000313" key="1">
    <source>
        <dbReference type="EMBL" id="KAK9234370.1"/>
    </source>
</evidence>
<organism evidence="1 2">
    <name type="scientific">Lipomyces kononenkoae</name>
    <name type="common">Yeast</name>
    <dbReference type="NCBI Taxonomy" id="34357"/>
    <lineage>
        <taxon>Eukaryota</taxon>
        <taxon>Fungi</taxon>
        <taxon>Dikarya</taxon>
        <taxon>Ascomycota</taxon>
        <taxon>Saccharomycotina</taxon>
        <taxon>Lipomycetes</taxon>
        <taxon>Lipomycetales</taxon>
        <taxon>Lipomycetaceae</taxon>
        <taxon>Lipomyces</taxon>
    </lineage>
</organism>